<dbReference type="Gene3D" id="2.30.30.760">
    <property type="match status" value="1"/>
</dbReference>
<keyword evidence="5" id="KW-0969">Cilium</keyword>
<keyword evidence="5" id="KW-0966">Cell projection</keyword>
<dbReference type="InterPro" id="IPR041231">
    <property type="entry name" value="FlgA_N"/>
</dbReference>
<dbReference type="RefSeq" id="WP_310123621.1">
    <property type="nucleotide sequence ID" value="NZ_JAVDQV010000008.1"/>
</dbReference>
<comment type="caution">
    <text evidence="5">The sequence shown here is derived from an EMBL/GenBank/DDBJ whole genome shotgun (WGS) entry which is preliminary data.</text>
</comment>
<dbReference type="InterPro" id="IPR039246">
    <property type="entry name" value="Flagellar_FlgA"/>
</dbReference>
<evidence type="ECO:0000313" key="5">
    <source>
        <dbReference type="EMBL" id="MDR6410924.1"/>
    </source>
</evidence>
<evidence type="ECO:0000259" key="4">
    <source>
        <dbReference type="SMART" id="SM00858"/>
    </source>
</evidence>
<comment type="subcellular location">
    <subcellularLocation>
        <location evidence="1">Periplasm</location>
    </subcellularLocation>
</comment>
<feature type="domain" description="SAF" evidence="4">
    <location>
        <begin position="422"/>
        <end position="484"/>
    </location>
</feature>
<evidence type="ECO:0000256" key="2">
    <source>
        <dbReference type="ARBA" id="ARBA00022729"/>
    </source>
</evidence>
<evidence type="ECO:0000256" key="3">
    <source>
        <dbReference type="ARBA" id="ARBA00022764"/>
    </source>
</evidence>
<keyword evidence="2" id="KW-0732">Signal</keyword>
<keyword evidence="3" id="KW-0574">Periplasm</keyword>
<evidence type="ECO:0000313" key="6">
    <source>
        <dbReference type="Proteomes" id="UP001264340"/>
    </source>
</evidence>
<dbReference type="Pfam" id="PF17656">
    <property type="entry name" value="ChapFlgA_N"/>
    <property type="match status" value="1"/>
</dbReference>
<dbReference type="Pfam" id="PF13144">
    <property type="entry name" value="ChapFlgA"/>
    <property type="match status" value="1"/>
</dbReference>
<keyword evidence="6" id="KW-1185">Reference proteome</keyword>
<dbReference type="CDD" id="cd11614">
    <property type="entry name" value="SAF_CpaB_FlgA_like"/>
    <property type="match status" value="1"/>
</dbReference>
<dbReference type="Gene3D" id="3.90.1210.10">
    <property type="entry name" value="Antifreeze-like/N-acetylneuraminic acid synthase C-terminal domain"/>
    <property type="match status" value="1"/>
</dbReference>
<dbReference type="NCBIfam" id="TIGR03170">
    <property type="entry name" value="flgA_cterm"/>
    <property type="match status" value="1"/>
</dbReference>
<reference evidence="5 6" key="1">
    <citation type="submission" date="2023-07" db="EMBL/GenBank/DDBJ databases">
        <title>Sorghum-associated microbial communities from plants grown in Nebraska, USA.</title>
        <authorList>
            <person name="Schachtman D."/>
        </authorList>
    </citation>
    <scope>NUCLEOTIDE SEQUENCE [LARGE SCALE GENOMIC DNA]</scope>
    <source>
        <strain evidence="5 6">DS1316</strain>
    </source>
</reference>
<dbReference type="InterPro" id="IPR013974">
    <property type="entry name" value="SAF"/>
</dbReference>
<keyword evidence="5" id="KW-0282">Flagellum</keyword>
<sequence>MPQPTFDPTRRASRAAAHRVGRGAVRLGARLATRLIVSSALCVPAGALLMAHAAQAEEAGGPIVIPGPGEKNPAALAELAEHMQTTPAKRAGTAATLAAATAQSLKAGPAARDADQFTRAANASGSIVIPGAGEAPAAPQMVRTGFRPDANGVVTIPAAGGNAGAREAPAAPQMVRTGFKPDANGVVTIPAAGADPAAGLAKLNVAPGSRQLVPVVVTPAPQANSARQAAGVQPVAANAPGKASLDVPAGAPAPAGFDTLASRGEPPQFGANGKPIVTRTAAVPAPASIPAPMPATLARTPATRQATASAAARNLRAAQPMQVAQAAQAAQPAQAAPLPGQQDPEAIRNAALAFLQQQSAGLPGKVEITVAPAFPRGLAACSMIEPFMPSGARLWGRMTVGVRCAGEKPWTIYLQARISLRATYYLAARAMAPGEVLNAADLVARDGDLTGLPQAIVTDPSQAVGSVTLTRVAAGMPLRRDMLKSASAVSIGQTVRVVAAGEGFAISAEGSAMNNASPGQQVRVKTANGQVISGVVKDGATVEIQL</sequence>
<protein>
    <submittedName>
        <fullName evidence="5">Flagella basal body P-ring formation protein FlgA</fullName>
    </submittedName>
</protein>
<evidence type="ECO:0000256" key="1">
    <source>
        <dbReference type="ARBA" id="ARBA00004418"/>
    </source>
</evidence>
<dbReference type="EMBL" id="JAVDRP010000008">
    <property type="protein sequence ID" value="MDR6410924.1"/>
    <property type="molecule type" value="Genomic_DNA"/>
</dbReference>
<organism evidence="5 6">
    <name type="scientific">Paraburkholderia terricola</name>
    <dbReference type="NCBI Taxonomy" id="169427"/>
    <lineage>
        <taxon>Bacteria</taxon>
        <taxon>Pseudomonadati</taxon>
        <taxon>Pseudomonadota</taxon>
        <taxon>Betaproteobacteria</taxon>
        <taxon>Burkholderiales</taxon>
        <taxon>Burkholderiaceae</taxon>
        <taxon>Paraburkholderia</taxon>
    </lineage>
</organism>
<accession>A0ABU1LVZ2</accession>
<name>A0ABU1LVZ2_9BURK</name>
<proteinExistence type="predicted"/>
<gene>
    <name evidence="5" type="ORF">J2804_004349</name>
</gene>
<dbReference type="SMART" id="SM00858">
    <property type="entry name" value="SAF"/>
    <property type="match status" value="1"/>
</dbReference>
<dbReference type="PANTHER" id="PTHR36307">
    <property type="entry name" value="FLAGELLA BASAL BODY P-RING FORMATION PROTEIN FLGA"/>
    <property type="match status" value="1"/>
</dbReference>
<dbReference type="PANTHER" id="PTHR36307:SF1">
    <property type="entry name" value="FLAGELLA BASAL BODY P-RING FORMATION PROTEIN FLGA"/>
    <property type="match status" value="1"/>
</dbReference>
<dbReference type="Proteomes" id="UP001264340">
    <property type="component" value="Unassembled WGS sequence"/>
</dbReference>
<dbReference type="InterPro" id="IPR017585">
    <property type="entry name" value="SAF_FlgA"/>
</dbReference>